<proteinExistence type="predicted"/>
<dbReference type="InterPro" id="IPR007730">
    <property type="entry name" value="SPOR-like_dom"/>
</dbReference>
<accession>A0A3S2TY68</accession>
<keyword evidence="2" id="KW-0812">Transmembrane</keyword>
<evidence type="ECO:0000313" key="5">
    <source>
        <dbReference type="Proteomes" id="UP000288024"/>
    </source>
</evidence>
<dbReference type="GeneID" id="87616105"/>
<feature type="domain" description="SPOR" evidence="3">
    <location>
        <begin position="173"/>
        <end position="248"/>
    </location>
</feature>
<feature type="transmembrane region" description="Helical" evidence="2">
    <location>
        <begin position="111"/>
        <end position="134"/>
    </location>
</feature>
<reference evidence="4 5" key="1">
    <citation type="submission" date="2019-01" db="EMBL/GenBank/DDBJ databases">
        <title>Bacillus sp. M5HDSG1-1, whole genome shotgun sequence.</title>
        <authorList>
            <person name="Tuo L."/>
        </authorList>
    </citation>
    <scope>NUCLEOTIDE SEQUENCE [LARGE SCALE GENOMIC DNA]</scope>
    <source>
        <strain evidence="4 5">M5HDSG1-1</strain>
    </source>
</reference>
<dbReference type="EMBL" id="RZTZ01000002">
    <property type="protein sequence ID" value="RVT65073.1"/>
    <property type="molecule type" value="Genomic_DNA"/>
</dbReference>
<organism evidence="4 5">
    <name type="scientific">Niallia taxi</name>
    <dbReference type="NCBI Taxonomy" id="2499688"/>
    <lineage>
        <taxon>Bacteria</taxon>
        <taxon>Bacillati</taxon>
        <taxon>Bacillota</taxon>
        <taxon>Bacilli</taxon>
        <taxon>Bacillales</taxon>
        <taxon>Bacillaceae</taxon>
        <taxon>Niallia</taxon>
    </lineage>
</organism>
<keyword evidence="2" id="KW-1133">Transmembrane helix</keyword>
<evidence type="ECO:0000259" key="3">
    <source>
        <dbReference type="PROSITE" id="PS51724"/>
    </source>
</evidence>
<gene>
    <name evidence="4" type="ORF">EM808_06060</name>
</gene>
<dbReference type="AlphaFoldDB" id="A0A3S2TY68"/>
<dbReference type="RefSeq" id="WP_127737265.1">
    <property type="nucleotide sequence ID" value="NZ_JASPBW010000002.1"/>
</dbReference>
<feature type="compositionally biased region" description="Basic and acidic residues" evidence="1">
    <location>
        <begin position="22"/>
        <end position="41"/>
    </location>
</feature>
<keyword evidence="5" id="KW-1185">Reference proteome</keyword>
<dbReference type="Proteomes" id="UP000288024">
    <property type="component" value="Unassembled WGS sequence"/>
</dbReference>
<evidence type="ECO:0000256" key="2">
    <source>
        <dbReference type="SAM" id="Phobius"/>
    </source>
</evidence>
<sequence>MTEKPENRKTITIKINGNDRPFQNKETNRQSAERKDSEESKAANPLPEKSVEEVAAGSEAIEDESFDWILPNEDESDDIKEFQLQQAPNKKQSKLPKKIQKGSKRNLSKGMVASIFFAVFFAVVLGTGFGFVLLKMVDTDKTANAVNNSAAPTQSSGTDSDKQAAAGTVAATKGEISTFVVQYGVYTTKASADSEFNKLSEKGIIAQKVPVDGKTAIYLGVAAELDSAKNMKTDKEADGVASSPYAKEMIFAGGDAGKVSEAEKQFLDAAPAVYSAASNALTSAYADGSISDDTVKKLEEQQNALDKLKISDFKDGAVKKAAENLAAGVSGAAALSQDGGAAKQEAVQKALLAFLANYVEIGS</sequence>
<keyword evidence="2" id="KW-0472">Membrane</keyword>
<feature type="region of interest" description="Disordered" evidence="1">
    <location>
        <begin position="1"/>
        <end position="57"/>
    </location>
</feature>
<dbReference type="GO" id="GO:0042834">
    <property type="term" value="F:peptidoglycan binding"/>
    <property type="evidence" value="ECO:0007669"/>
    <property type="project" value="InterPro"/>
</dbReference>
<dbReference type="PROSITE" id="PS51724">
    <property type="entry name" value="SPOR"/>
    <property type="match status" value="1"/>
</dbReference>
<protein>
    <recommendedName>
        <fullName evidence="3">SPOR domain-containing protein</fullName>
    </recommendedName>
</protein>
<evidence type="ECO:0000313" key="4">
    <source>
        <dbReference type="EMBL" id="RVT65073.1"/>
    </source>
</evidence>
<comment type="caution">
    <text evidence="4">The sequence shown here is derived from an EMBL/GenBank/DDBJ whole genome shotgun (WGS) entry which is preliminary data.</text>
</comment>
<evidence type="ECO:0000256" key="1">
    <source>
        <dbReference type="SAM" id="MobiDB-lite"/>
    </source>
</evidence>
<name>A0A3S2TY68_9BACI</name>